<gene>
    <name evidence="1" type="ORF">QYB97_11470</name>
</gene>
<name>A0ABT8HWE7_9BACL</name>
<dbReference type="RefSeq" id="WP_301166141.1">
    <property type="nucleotide sequence ID" value="NZ_JAUHTR010000005.1"/>
</dbReference>
<organism evidence="1 2">
    <name type="scientific">Fictibacillus fluitans</name>
    <dbReference type="NCBI Taxonomy" id="3058422"/>
    <lineage>
        <taxon>Bacteria</taxon>
        <taxon>Bacillati</taxon>
        <taxon>Bacillota</taxon>
        <taxon>Bacilli</taxon>
        <taxon>Bacillales</taxon>
        <taxon>Fictibacillaceae</taxon>
        <taxon>Fictibacillus</taxon>
    </lineage>
</organism>
<evidence type="ECO:0000313" key="1">
    <source>
        <dbReference type="EMBL" id="MDN4525102.1"/>
    </source>
</evidence>
<evidence type="ECO:0000313" key="2">
    <source>
        <dbReference type="Proteomes" id="UP001172721"/>
    </source>
</evidence>
<protein>
    <submittedName>
        <fullName evidence="1">Uncharacterized protein</fullName>
    </submittedName>
</protein>
<dbReference type="Proteomes" id="UP001172721">
    <property type="component" value="Unassembled WGS sequence"/>
</dbReference>
<comment type="caution">
    <text evidence="1">The sequence shown here is derived from an EMBL/GenBank/DDBJ whole genome shotgun (WGS) entry which is preliminary data.</text>
</comment>
<keyword evidence="2" id="KW-1185">Reference proteome</keyword>
<reference evidence="1" key="1">
    <citation type="submission" date="2023-07" db="EMBL/GenBank/DDBJ databases">
        <title>Fictibacillus sp. isolated from freshwater pond.</title>
        <authorList>
            <person name="Kirdat K."/>
            <person name="Bhat A."/>
            <person name="Mourya A."/>
            <person name="Yadav A."/>
        </authorList>
    </citation>
    <scope>NUCLEOTIDE SEQUENCE</scope>
    <source>
        <strain evidence="1">NE201</strain>
    </source>
</reference>
<dbReference type="EMBL" id="JAUHTR010000005">
    <property type="protein sequence ID" value="MDN4525102.1"/>
    <property type="molecule type" value="Genomic_DNA"/>
</dbReference>
<sequence length="160" mass="17102">MCDPAICTCVNTPLSPINLTFPMPTCVRQIGTPILNVGCANVTCTPGSCGQNVTFEVCPGDASSEVTCAITVYTLTFTGFKEFILQVPVFDQVGCDLPEYMTFLFDVNIGTQTCYYCSPQTCSGDYCTVLSINNLSITFDPAAHTLTVTGQPVFNCPASD</sequence>
<accession>A0ABT8HWE7</accession>
<proteinExistence type="predicted"/>